<evidence type="ECO:0000256" key="3">
    <source>
        <dbReference type="ARBA" id="ARBA00023163"/>
    </source>
</evidence>
<organism evidence="6 7">
    <name type="scientific">Pseudofrankia asymbiotica</name>
    <dbReference type="NCBI Taxonomy" id="1834516"/>
    <lineage>
        <taxon>Bacteria</taxon>
        <taxon>Bacillati</taxon>
        <taxon>Actinomycetota</taxon>
        <taxon>Actinomycetes</taxon>
        <taxon>Frankiales</taxon>
        <taxon>Frankiaceae</taxon>
        <taxon>Pseudofrankia</taxon>
    </lineage>
</organism>
<protein>
    <recommendedName>
        <fullName evidence="5">HTH tetR-type domain-containing protein</fullName>
    </recommendedName>
</protein>
<reference evidence="7" key="1">
    <citation type="submission" date="2016-10" db="EMBL/GenBank/DDBJ databases">
        <title>Frankia sp. NRRL B-16386 Genome sequencing.</title>
        <authorList>
            <person name="Ghodhbane-Gtari F."/>
            <person name="Swanson E."/>
            <person name="Gueddou A."/>
            <person name="Hezbri K."/>
            <person name="Ktari K."/>
            <person name="Nouioui I."/>
            <person name="Morris K."/>
            <person name="Simpson S."/>
            <person name="Abebe-Akele F."/>
            <person name="Thomas K."/>
            <person name="Gtari M."/>
            <person name="Tisa L.S."/>
        </authorList>
    </citation>
    <scope>NUCLEOTIDE SEQUENCE [LARGE SCALE GENOMIC DNA]</scope>
    <source>
        <strain evidence="7">NRRL B-16386</strain>
    </source>
</reference>
<dbReference type="PROSITE" id="PS01081">
    <property type="entry name" value="HTH_TETR_1"/>
    <property type="match status" value="1"/>
</dbReference>
<dbReference type="InterPro" id="IPR050109">
    <property type="entry name" value="HTH-type_TetR-like_transc_reg"/>
</dbReference>
<accession>A0A1V2I0W4</accession>
<dbReference type="GO" id="GO:0003700">
    <property type="term" value="F:DNA-binding transcription factor activity"/>
    <property type="evidence" value="ECO:0007669"/>
    <property type="project" value="TreeGrafter"/>
</dbReference>
<comment type="caution">
    <text evidence="6">The sequence shown here is derived from an EMBL/GenBank/DDBJ whole genome shotgun (WGS) entry which is preliminary data.</text>
</comment>
<evidence type="ECO:0000259" key="5">
    <source>
        <dbReference type="PROSITE" id="PS50977"/>
    </source>
</evidence>
<keyword evidence="1" id="KW-0805">Transcription regulation</keyword>
<evidence type="ECO:0000313" key="7">
    <source>
        <dbReference type="Proteomes" id="UP000188929"/>
    </source>
</evidence>
<dbReference type="PROSITE" id="PS50977">
    <property type="entry name" value="HTH_TETR_2"/>
    <property type="match status" value="1"/>
</dbReference>
<dbReference type="OrthoDB" id="3186364at2"/>
<dbReference type="STRING" id="1834516.BL253_34465"/>
<evidence type="ECO:0000256" key="4">
    <source>
        <dbReference type="PROSITE-ProRule" id="PRU00335"/>
    </source>
</evidence>
<dbReference type="Proteomes" id="UP000188929">
    <property type="component" value="Unassembled WGS sequence"/>
</dbReference>
<evidence type="ECO:0000256" key="1">
    <source>
        <dbReference type="ARBA" id="ARBA00023015"/>
    </source>
</evidence>
<feature type="domain" description="HTH tetR-type" evidence="5">
    <location>
        <begin position="23"/>
        <end position="83"/>
    </location>
</feature>
<dbReference type="EMBL" id="MOMC01000096">
    <property type="protein sequence ID" value="ONH22884.1"/>
    <property type="molecule type" value="Genomic_DNA"/>
</dbReference>
<evidence type="ECO:0000256" key="2">
    <source>
        <dbReference type="ARBA" id="ARBA00023125"/>
    </source>
</evidence>
<dbReference type="RefSeq" id="WP_076822035.1">
    <property type="nucleotide sequence ID" value="NZ_MOMC01000096.1"/>
</dbReference>
<name>A0A1V2I0W4_9ACTN</name>
<dbReference type="GO" id="GO:0045892">
    <property type="term" value="P:negative regulation of DNA-templated transcription"/>
    <property type="evidence" value="ECO:0007669"/>
    <property type="project" value="UniProtKB-ARBA"/>
</dbReference>
<feature type="DNA-binding region" description="H-T-H motif" evidence="4">
    <location>
        <begin position="46"/>
        <end position="65"/>
    </location>
</feature>
<keyword evidence="2 4" id="KW-0238">DNA-binding</keyword>
<dbReference type="PRINTS" id="PR00455">
    <property type="entry name" value="HTHTETR"/>
</dbReference>
<proteinExistence type="predicted"/>
<dbReference type="InterPro" id="IPR023772">
    <property type="entry name" value="DNA-bd_HTH_TetR-type_CS"/>
</dbReference>
<dbReference type="InterPro" id="IPR036271">
    <property type="entry name" value="Tet_transcr_reg_TetR-rel_C_sf"/>
</dbReference>
<keyword evidence="7" id="KW-1185">Reference proteome</keyword>
<gene>
    <name evidence="6" type="ORF">BL253_34465</name>
</gene>
<dbReference type="AlphaFoldDB" id="A0A1V2I0W4"/>
<dbReference type="Pfam" id="PF00440">
    <property type="entry name" value="TetR_N"/>
    <property type="match status" value="1"/>
</dbReference>
<dbReference type="GO" id="GO:0000976">
    <property type="term" value="F:transcription cis-regulatory region binding"/>
    <property type="evidence" value="ECO:0007669"/>
    <property type="project" value="TreeGrafter"/>
</dbReference>
<dbReference type="FunFam" id="1.10.10.60:FF:000141">
    <property type="entry name" value="TetR family transcriptional regulator"/>
    <property type="match status" value="1"/>
</dbReference>
<dbReference type="PANTHER" id="PTHR30055">
    <property type="entry name" value="HTH-TYPE TRANSCRIPTIONAL REGULATOR RUTR"/>
    <property type="match status" value="1"/>
</dbReference>
<dbReference type="InterPro" id="IPR001647">
    <property type="entry name" value="HTH_TetR"/>
</dbReference>
<dbReference type="SUPFAM" id="SSF46689">
    <property type="entry name" value="Homeodomain-like"/>
    <property type="match status" value="1"/>
</dbReference>
<dbReference type="PANTHER" id="PTHR30055:SF223">
    <property type="entry name" value="HTH-TYPE TRANSCRIPTIONAL REGULATOR UIDR"/>
    <property type="match status" value="1"/>
</dbReference>
<dbReference type="InterPro" id="IPR009057">
    <property type="entry name" value="Homeodomain-like_sf"/>
</dbReference>
<dbReference type="Gene3D" id="1.10.10.60">
    <property type="entry name" value="Homeodomain-like"/>
    <property type="match status" value="1"/>
</dbReference>
<evidence type="ECO:0000313" key="6">
    <source>
        <dbReference type="EMBL" id="ONH22884.1"/>
    </source>
</evidence>
<sequence>MAAEKAPRVRADAPVSLREAQKTFTRARLLQGAREVFEELGYLDTTVEEIAERVGASRGTFYLHFPSKAAVMKEAVASWRSSLQHFTASLPAGHEPTFEELRAWVENYVELYEQNRLLLRAWHQAVVVEPELAHAAVEEVTLSLERWTDVGLLHRTSHRDERSDAEISTQALLLHALSERFLALWLVHGMPVDRPTAVREIARSWYSTLFGESPPDV</sequence>
<dbReference type="Gene3D" id="1.10.357.10">
    <property type="entry name" value="Tetracycline Repressor, domain 2"/>
    <property type="match status" value="1"/>
</dbReference>
<keyword evidence="3" id="KW-0804">Transcription</keyword>
<dbReference type="SUPFAM" id="SSF48498">
    <property type="entry name" value="Tetracyclin repressor-like, C-terminal domain"/>
    <property type="match status" value="1"/>
</dbReference>